<dbReference type="GO" id="GO:0005524">
    <property type="term" value="F:ATP binding"/>
    <property type="evidence" value="ECO:0007669"/>
    <property type="project" value="UniProtKB-KW"/>
</dbReference>
<dbReference type="InterPro" id="IPR000873">
    <property type="entry name" value="AMP-dep_synth/lig_dom"/>
</dbReference>
<dbReference type="InterPro" id="IPR020459">
    <property type="entry name" value="AMP-binding"/>
</dbReference>
<dbReference type="InterPro" id="IPR020845">
    <property type="entry name" value="AMP-binding_CS"/>
</dbReference>
<sequence>VCCVPLGLHTMASTMYSFETAAAKPGEGAPRALVASGAQTEPRYGENNLYSQFARAAKIHPKNDCMGARTDGAFEFESYAVIHANVLEVGSGLAAIGYGHKTHFGMYASNSVGFQTCVLGAFSQGMVCVPIYDTLGENIVQYEVNHAELQVVFAEANKILSVAHVLSACPTLKHVVCFQPLSEVSDEAKAAFGRSACELVDLATLRATGKEKPISPHPPATDDLAFIMYTSGTTGDPKGVMITQKAITVGSSWCAGIDLLPTDRYLSFLPLAHIFATVVEHGLLSVGAAIGFFGGNIKFLSDDILALKPTMFCGVPRVYSRFYEKAHQAIAGQKGMVKKLLTHALKSETAAVAAGKKTIWGWVLAKALGKKLHGGNVRVMISGAAPLPGHVHEFLTAACGCAVLEGYGMTENCANATLAAMGDIRKGHVGPPMPTTEVKLVDVPEMNYTTEANNSGEVCTKGVVNTLGYYKNEEETAKILEGEWLHTGDIGRWNPDGTLSIIDRKKNIFKLSQGEYVAAEKIENVLTKSKFISQLWAYGNSFLPFLVCVVTPDYTELEPYAKEHGWHVDDKVALVAKPEAVKLITDEIIKEAKAAKLKSFEVPKAVHLEGTINDLMQGFSIENDCLTPTFKLKRPQLLKKYQAEVDAMYVSLGEDPTKRA</sequence>
<dbReference type="Pfam" id="PF00501">
    <property type="entry name" value="AMP-binding"/>
    <property type="match status" value="1"/>
</dbReference>
<dbReference type="PRINTS" id="PR00154">
    <property type="entry name" value="AMPBINDING"/>
</dbReference>
<feature type="domain" description="AMP-dependent synthetase/ligase" evidence="3">
    <location>
        <begin position="56"/>
        <end position="470"/>
    </location>
</feature>
<evidence type="ECO:0000256" key="1">
    <source>
        <dbReference type="ARBA" id="ARBA00022741"/>
    </source>
</evidence>
<dbReference type="SUPFAM" id="SSF56801">
    <property type="entry name" value="Acetyl-CoA synthetase-like"/>
    <property type="match status" value="1"/>
</dbReference>
<dbReference type="GO" id="GO:0005783">
    <property type="term" value="C:endoplasmic reticulum"/>
    <property type="evidence" value="ECO:0007669"/>
    <property type="project" value="TreeGrafter"/>
</dbReference>
<organism evidence="4">
    <name type="scientific">Coccolithus braarudii</name>
    <dbReference type="NCBI Taxonomy" id="221442"/>
    <lineage>
        <taxon>Eukaryota</taxon>
        <taxon>Haptista</taxon>
        <taxon>Haptophyta</taxon>
        <taxon>Prymnesiophyceae</taxon>
        <taxon>Coccolithales</taxon>
        <taxon>Coccolithaceae</taxon>
        <taxon>Coccolithus</taxon>
    </lineage>
</organism>
<gene>
    <name evidence="4" type="ORF">CPEL01642_LOCUS24629</name>
</gene>
<dbReference type="InterPro" id="IPR042099">
    <property type="entry name" value="ANL_N_sf"/>
</dbReference>
<dbReference type="PANTHER" id="PTHR43272">
    <property type="entry name" value="LONG-CHAIN-FATTY-ACID--COA LIGASE"/>
    <property type="match status" value="1"/>
</dbReference>
<dbReference type="PANTHER" id="PTHR43272:SF33">
    <property type="entry name" value="AMP-BINDING DOMAIN-CONTAINING PROTEIN-RELATED"/>
    <property type="match status" value="1"/>
</dbReference>
<proteinExistence type="predicted"/>
<evidence type="ECO:0000256" key="2">
    <source>
        <dbReference type="ARBA" id="ARBA00022840"/>
    </source>
</evidence>
<reference evidence="4" key="1">
    <citation type="submission" date="2021-01" db="EMBL/GenBank/DDBJ databases">
        <authorList>
            <person name="Corre E."/>
            <person name="Pelletier E."/>
            <person name="Niang G."/>
            <person name="Scheremetjew M."/>
            <person name="Finn R."/>
            <person name="Kale V."/>
            <person name="Holt S."/>
            <person name="Cochrane G."/>
            <person name="Meng A."/>
            <person name="Brown T."/>
            <person name="Cohen L."/>
        </authorList>
    </citation>
    <scope>NUCLEOTIDE SEQUENCE</scope>
    <source>
        <strain evidence="4">PLY182g</strain>
    </source>
</reference>
<feature type="non-terminal residue" evidence="4">
    <location>
        <position position="1"/>
    </location>
</feature>
<dbReference type="AlphaFoldDB" id="A0A7S0QBL4"/>
<dbReference type="Gene3D" id="3.40.50.12780">
    <property type="entry name" value="N-terminal domain of ligase-like"/>
    <property type="match status" value="1"/>
</dbReference>
<name>A0A7S0QBL4_9EUKA</name>
<dbReference type="GO" id="GO:0004467">
    <property type="term" value="F:long-chain fatty acid-CoA ligase activity"/>
    <property type="evidence" value="ECO:0007669"/>
    <property type="project" value="TreeGrafter"/>
</dbReference>
<keyword evidence="2" id="KW-0067">ATP-binding</keyword>
<dbReference type="PROSITE" id="PS00455">
    <property type="entry name" value="AMP_BINDING"/>
    <property type="match status" value="1"/>
</dbReference>
<dbReference type="EMBL" id="HBEY01051226">
    <property type="protein sequence ID" value="CAD8621246.1"/>
    <property type="molecule type" value="Transcribed_RNA"/>
</dbReference>
<dbReference type="GO" id="GO:0016020">
    <property type="term" value="C:membrane"/>
    <property type="evidence" value="ECO:0007669"/>
    <property type="project" value="TreeGrafter"/>
</dbReference>
<evidence type="ECO:0000313" key="4">
    <source>
        <dbReference type="EMBL" id="CAD8621246.1"/>
    </source>
</evidence>
<protein>
    <recommendedName>
        <fullName evidence="3">AMP-dependent synthetase/ligase domain-containing protein</fullName>
    </recommendedName>
</protein>
<keyword evidence="1" id="KW-0547">Nucleotide-binding</keyword>
<accession>A0A7S0QBL4</accession>
<evidence type="ECO:0000259" key="3">
    <source>
        <dbReference type="Pfam" id="PF00501"/>
    </source>
</evidence>